<evidence type="ECO:0000256" key="4">
    <source>
        <dbReference type="ARBA" id="ARBA00022840"/>
    </source>
</evidence>
<dbReference type="InterPro" id="IPR036388">
    <property type="entry name" value="WH-like_DNA-bd_sf"/>
</dbReference>
<dbReference type="Gene3D" id="1.10.10.10">
    <property type="entry name" value="Winged helix-like DNA-binding domain superfamily/Winged helix DNA-binding domain"/>
    <property type="match status" value="1"/>
</dbReference>
<dbReference type="InterPro" id="IPR003593">
    <property type="entry name" value="AAA+_ATPase"/>
</dbReference>
<dbReference type="SMART" id="SM00843">
    <property type="entry name" value="Ftsk_gamma"/>
    <property type="match status" value="1"/>
</dbReference>
<evidence type="ECO:0000256" key="7">
    <source>
        <dbReference type="SAM" id="MobiDB-lite"/>
    </source>
</evidence>
<dbReference type="EMBL" id="QUQA01000010">
    <property type="protein sequence ID" value="RKC00839.1"/>
    <property type="molecule type" value="Genomic_DNA"/>
</dbReference>
<organism evidence="9 10">
    <name type="scientific">Listeria monocytogenes</name>
    <dbReference type="NCBI Taxonomy" id="1639"/>
    <lineage>
        <taxon>Bacteria</taxon>
        <taxon>Bacillati</taxon>
        <taxon>Bacillota</taxon>
        <taxon>Bacilli</taxon>
        <taxon>Bacillales</taxon>
        <taxon>Listeriaceae</taxon>
        <taxon>Listeria</taxon>
    </lineage>
</organism>
<feature type="compositionally biased region" description="Polar residues" evidence="7">
    <location>
        <begin position="33"/>
        <end position="43"/>
    </location>
</feature>
<evidence type="ECO:0000259" key="8">
    <source>
        <dbReference type="PROSITE" id="PS50901"/>
    </source>
</evidence>
<dbReference type="RefSeq" id="WP_031674655.1">
    <property type="nucleotide sequence ID" value="NZ_BAAFVG010000013.1"/>
</dbReference>
<feature type="region of interest" description="Disordered" evidence="7">
    <location>
        <begin position="100"/>
        <end position="130"/>
    </location>
</feature>
<dbReference type="GO" id="GO:0007059">
    <property type="term" value="P:chromosome segregation"/>
    <property type="evidence" value="ECO:0007669"/>
    <property type="project" value="UniProtKB-KW"/>
</dbReference>
<dbReference type="Gene3D" id="3.30.980.40">
    <property type="match status" value="1"/>
</dbReference>
<proteinExistence type="inferred from homology"/>
<protein>
    <submittedName>
        <fullName evidence="9">DNA translocase SftA</fullName>
    </submittedName>
</protein>
<reference evidence="9 10" key="1">
    <citation type="journal article" date="2018" name="BMC Genomics">
        <title>Genes significantly associated with lineage II food isolates of Listeria monocytogenes.</title>
        <authorList>
            <person name="Pirone-Davies C."/>
            <person name="Chen Y."/>
            <person name="Pightling A."/>
            <person name="Ryan G."/>
            <person name="Wang Y."/>
            <person name="Yao K."/>
            <person name="Hoffmann M."/>
            <person name="Allard M.W."/>
        </authorList>
    </citation>
    <scope>NUCLEOTIDE SEQUENCE [LARGE SCALE GENOMIC DNA]</scope>
    <source>
        <strain evidence="9 10">CFSAN028761</strain>
    </source>
</reference>
<evidence type="ECO:0000256" key="2">
    <source>
        <dbReference type="ARBA" id="ARBA00022741"/>
    </source>
</evidence>
<comment type="caution">
    <text evidence="9">The sequence shown here is derived from an EMBL/GenBank/DDBJ whole genome shotgun (WGS) entry which is preliminary data.</text>
</comment>
<dbReference type="SUPFAM" id="SSF46785">
    <property type="entry name" value="Winged helix' DNA-binding domain"/>
    <property type="match status" value="1"/>
</dbReference>
<dbReference type="Pfam" id="PF09397">
    <property type="entry name" value="FtsK_gamma"/>
    <property type="match status" value="1"/>
</dbReference>
<keyword evidence="3" id="KW-0159">Chromosome partition</keyword>
<dbReference type="Pfam" id="PF01580">
    <property type="entry name" value="FtsK_SpoIIIE"/>
    <property type="match status" value="1"/>
</dbReference>
<dbReference type="SUPFAM" id="SSF52540">
    <property type="entry name" value="P-loop containing nucleoside triphosphate hydrolases"/>
    <property type="match status" value="1"/>
</dbReference>
<dbReference type="InterPro" id="IPR018541">
    <property type="entry name" value="Ftsk_gamma"/>
</dbReference>
<evidence type="ECO:0000256" key="5">
    <source>
        <dbReference type="ARBA" id="ARBA00023125"/>
    </source>
</evidence>
<dbReference type="SMART" id="SM00382">
    <property type="entry name" value="AAA"/>
    <property type="match status" value="1"/>
</dbReference>
<dbReference type="InterPro" id="IPR027417">
    <property type="entry name" value="P-loop_NTPase"/>
</dbReference>
<sequence>MGWFKDFFFGDMDEEIDTYEDTSSRKVEKKTKQQAPEVTVPKSNVTAIKTKERTIRNERPVAYKTAPKQKHMQPVKRQMKTQMVYQYPKGEFRFPLIPDKQKSQPIQPKKQPITERQVAETQPVKEETRKRPFTATDVPSPVYAFNKRPSKFEFAVTEAEELSTIQEDLTITPVDLLDSAEAETIAFDAELNRQIEEEVVSVPVMEEVVTEQPEVEVNPEPVEQQEPARVSLITEEPAQTKTTTRSKQVESNRQEQLLKSRIPFNVMMVKKDKQALQKEDAQEINVQQPVEIEAEQTNIVQQTQVATAPYPTNYEFPSFGLLHPPVSKREDDSWLQMQQEMLDETLENFNVQASVVNRTQGPAVTRFEVQPEKGVKVSKITNLTDDIKLNLAAKDIRIEAPIPGKSTVGIEIPNQTSRPVMLSELMNTEAFQTSASPLTAALGLDISGTPIITDLQKMPHGLIAGATGSGKSVCINSLLVSLLYKATPDQLKLLLIDPKMVELAPYNRIPHLVSPVITDAKAATVALKWAVEEMERRYQLFSHTGVRNMEKYNEYASHPDHTGEKLPYILIVIDELADLMMVAPNDVEESISRIAQKARACGIHMIVATQRPSVDVITGLIKANIPTRVSFSVSSQIDSRTILDASGAEKLLGKGDMLFLPSGASKPVRLQGTFVSDEEIDAVVAHVRSQGEADYIFEEQELLVKETAKENTDELFEEACDFVLSQNAASTSLLQRHFRIGYNRAARLMESLENHQIVSGINGSKPRDVIITKDQLAKLRNKES</sequence>
<evidence type="ECO:0000256" key="1">
    <source>
        <dbReference type="ARBA" id="ARBA00006474"/>
    </source>
</evidence>
<dbReference type="Proteomes" id="UP000280270">
    <property type="component" value="Unassembled WGS sequence"/>
</dbReference>
<accession>A0AB37NNT8</accession>
<dbReference type="InterPro" id="IPR002543">
    <property type="entry name" value="FtsK_dom"/>
</dbReference>
<evidence type="ECO:0000313" key="9">
    <source>
        <dbReference type="EMBL" id="RKC00839.1"/>
    </source>
</evidence>
<dbReference type="Pfam" id="PF17854">
    <property type="entry name" value="FtsK_alpha"/>
    <property type="match status" value="1"/>
</dbReference>
<dbReference type="PROSITE" id="PS50901">
    <property type="entry name" value="FTSK"/>
    <property type="match status" value="1"/>
</dbReference>
<dbReference type="PANTHER" id="PTHR22683:SF42">
    <property type="entry name" value="DNA TRANSLOCASE SFTA"/>
    <property type="match status" value="1"/>
</dbReference>
<gene>
    <name evidence="9" type="primary">sftA</name>
    <name evidence="9" type="ORF">AE233_01095</name>
</gene>
<dbReference type="InterPro" id="IPR050206">
    <property type="entry name" value="FtsK/SpoIIIE/SftA"/>
</dbReference>
<evidence type="ECO:0000256" key="6">
    <source>
        <dbReference type="PROSITE-ProRule" id="PRU00289"/>
    </source>
</evidence>
<dbReference type="GO" id="GO:0003677">
    <property type="term" value="F:DNA binding"/>
    <property type="evidence" value="ECO:0007669"/>
    <property type="project" value="UniProtKB-KW"/>
</dbReference>
<keyword evidence="5" id="KW-0238">DNA-binding</keyword>
<feature type="region of interest" description="Disordered" evidence="7">
    <location>
        <begin position="20"/>
        <end position="43"/>
    </location>
</feature>
<comment type="similarity">
    <text evidence="1">Belongs to the FtsK/SpoIIIE/SftA family.</text>
</comment>
<dbReference type="PANTHER" id="PTHR22683">
    <property type="entry name" value="SPORULATION PROTEIN RELATED"/>
    <property type="match status" value="1"/>
</dbReference>
<dbReference type="GO" id="GO:0005524">
    <property type="term" value="F:ATP binding"/>
    <property type="evidence" value="ECO:0007669"/>
    <property type="project" value="UniProtKB-UniRule"/>
</dbReference>
<evidence type="ECO:0000256" key="3">
    <source>
        <dbReference type="ARBA" id="ARBA00022829"/>
    </source>
</evidence>
<dbReference type="CDD" id="cd01127">
    <property type="entry name" value="TrwB_TraG_TraD_VirD4"/>
    <property type="match status" value="1"/>
</dbReference>
<dbReference type="InterPro" id="IPR036390">
    <property type="entry name" value="WH_DNA-bd_sf"/>
</dbReference>
<evidence type="ECO:0000313" key="10">
    <source>
        <dbReference type="Proteomes" id="UP000280270"/>
    </source>
</evidence>
<dbReference type="AlphaFoldDB" id="A0AB37NNT8"/>
<dbReference type="Gene3D" id="3.40.50.300">
    <property type="entry name" value="P-loop containing nucleotide triphosphate hydrolases"/>
    <property type="match status" value="1"/>
</dbReference>
<keyword evidence="2 6" id="KW-0547">Nucleotide-binding</keyword>
<dbReference type="InterPro" id="IPR041027">
    <property type="entry name" value="FtsK_alpha"/>
</dbReference>
<feature type="binding site" evidence="6">
    <location>
        <begin position="465"/>
        <end position="472"/>
    </location>
    <ligand>
        <name>ATP</name>
        <dbReference type="ChEBI" id="CHEBI:30616"/>
    </ligand>
</feature>
<feature type="domain" description="FtsK" evidence="8">
    <location>
        <begin position="448"/>
        <end position="640"/>
    </location>
</feature>
<keyword evidence="4 6" id="KW-0067">ATP-binding</keyword>
<name>A0AB37NNT8_LISMN</name>